<organism evidence="2 3">
    <name type="scientific">Aldrovandia affinis</name>
    <dbReference type="NCBI Taxonomy" id="143900"/>
    <lineage>
        <taxon>Eukaryota</taxon>
        <taxon>Metazoa</taxon>
        <taxon>Chordata</taxon>
        <taxon>Craniata</taxon>
        <taxon>Vertebrata</taxon>
        <taxon>Euteleostomi</taxon>
        <taxon>Actinopterygii</taxon>
        <taxon>Neopterygii</taxon>
        <taxon>Teleostei</taxon>
        <taxon>Notacanthiformes</taxon>
        <taxon>Halosauridae</taxon>
        <taxon>Aldrovandia</taxon>
    </lineage>
</organism>
<evidence type="ECO:0000313" key="3">
    <source>
        <dbReference type="Proteomes" id="UP001221898"/>
    </source>
</evidence>
<feature type="region of interest" description="Disordered" evidence="1">
    <location>
        <begin position="26"/>
        <end position="66"/>
    </location>
</feature>
<keyword evidence="3" id="KW-1185">Reference proteome</keyword>
<evidence type="ECO:0000256" key="1">
    <source>
        <dbReference type="SAM" id="MobiDB-lite"/>
    </source>
</evidence>
<name>A0AAD7RI19_9TELE</name>
<protein>
    <submittedName>
        <fullName evidence="2">Uncharacterized protein</fullName>
    </submittedName>
</protein>
<dbReference type="Proteomes" id="UP001221898">
    <property type="component" value="Unassembled WGS sequence"/>
</dbReference>
<dbReference type="AlphaFoldDB" id="A0AAD7RI19"/>
<reference evidence="2" key="1">
    <citation type="journal article" date="2023" name="Science">
        <title>Genome structures resolve the early diversification of teleost fishes.</title>
        <authorList>
            <person name="Parey E."/>
            <person name="Louis A."/>
            <person name="Montfort J."/>
            <person name="Bouchez O."/>
            <person name="Roques C."/>
            <person name="Iampietro C."/>
            <person name="Lluch J."/>
            <person name="Castinel A."/>
            <person name="Donnadieu C."/>
            <person name="Desvignes T."/>
            <person name="Floi Bucao C."/>
            <person name="Jouanno E."/>
            <person name="Wen M."/>
            <person name="Mejri S."/>
            <person name="Dirks R."/>
            <person name="Jansen H."/>
            <person name="Henkel C."/>
            <person name="Chen W.J."/>
            <person name="Zahm M."/>
            <person name="Cabau C."/>
            <person name="Klopp C."/>
            <person name="Thompson A.W."/>
            <person name="Robinson-Rechavi M."/>
            <person name="Braasch I."/>
            <person name="Lecointre G."/>
            <person name="Bobe J."/>
            <person name="Postlethwait J.H."/>
            <person name="Berthelot C."/>
            <person name="Roest Crollius H."/>
            <person name="Guiguen Y."/>
        </authorList>
    </citation>
    <scope>NUCLEOTIDE SEQUENCE</scope>
    <source>
        <strain evidence="2">NC1722</strain>
    </source>
</reference>
<comment type="caution">
    <text evidence="2">The sequence shown here is derived from an EMBL/GenBank/DDBJ whole genome shotgun (WGS) entry which is preliminary data.</text>
</comment>
<evidence type="ECO:0000313" key="2">
    <source>
        <dbReference type="EMBL" id="KAJ8384292.1"/>
    </source>
</evidence>
<gene>
    <name evidence="2" type="ORF">AAFF_G00206490</name>
</gene>
<sequence length="108" mass="12053">MEWGIQCWVSDEYPGQEHCVAFHARPPRAEKTTDSVGSRDQQLPKRAATDVAEGQRARTVVSRGTRHWPDVNSPVAARLRPARDVSLARHYGGVARRRRCSALMMSAA</sequence>
<accession>A0AAD7RI19</accession>
<proteinExistence type="predicted"/>
<dbReference type="EMBL" id="JAINUG010000274">
    <property type="protein sequence ID" value="KAJ8384292.1"/>
    <property type="molecule type" value="Genomic_DNA"/>
</dbReference>